<name>A0A7X1NLA0_9BURK</name>
<gene>
    <name evidence="1" type="ORF">GCT13_46935</name>
</gene>
<protein>
    <submittedName>
        <fullName evidence="1">Uncharacterized protein</fullName>
    </submittedName>
</protein>
<dbReference type="RefSeq" id="WP_152768360.1">
    <property type="nucleotide sequence ID" value="NZ_WHNP01000170.1"/>
</dbReference>
<reference evidence="1 2" key="1">
    <citation type="submission" date="2019-10" db="EMBL/GenBank/DDBJ databases">
        <title>Paraburkholderia sp. isolated from nodules of Mimosa pudica from Brazilian Atlantic Forest soils.</title>
        <authorList>
            <person name="Paulitsch F."/>
            <person name="Hungria M."/>
            <person name="Dall'Agnol R."/>
        </authorList>
    </citation>
    <scope>NUCLEOTIDE SEQUENCE [LARGE SCALE GENOMIC DNA]</scope>
    <source>
        <strain evidence="1 2">CNPSo 3157</strain>
    </source>
</reference>
<evidence type="ECO:0000313" key="1">
    <source>
        <dbReference type="EMBL" id="MPW24005.1"/>
    </source>
</evidence>
<dbReference type="Proteomes" id="UP000484381">
    <property type="component" value="Unassembled WGS sequence"/>
</dbReference>
<dbReference type="AlphaFoldDB" id="A0A7X1NLA0"/>
<dbReference type="EMBL" id="WHNP01000170">
    <property type="protein sequence ID" value="MPW24005.1"/>
    <property type="molecule type" value="Genomic_DNA"/>
</dbReference>
<accession>A0A7X1NLA0</accession>
<proteinExistence type="predicted"/>
<evidence type="ECO:0000313" key="2">
    <source>
        <dbReference type="Proteomes" id="UP000484381"/>
    </source>
</evidence>
<sequence>MAIALLPLKEGETLGSNFGRYAELMGLKSTWRLRRSLFGCDSEPGSRLPIAIDHLAEQARDYWNLRAEDIIKEHTEFRYATMMLRNR</sequence>
<organism evidence="1 2">
    <name type="scientific">Paraburkholderia franconis</name>
    <dbReference type="NCBI Taxonomy" id="2654983"/>
    <lineage>
        <taxon>Bacteria</taxon>
        <taxon>Pseudomonadati</taxon>
        <taxon>Pseudomonadota</taxon>
        <taxon>Betaproteobacteria</taxon>
        <taxon>Burkholderiales</taxon>
        <taxon>Burkholderiaceae</taxon>
        <taxon>Paraburkholderia</taxon>
    </lineage>
</organism>
<comment type="caution">
    <text evidence="1">The sequence shown here is derived from an EMBL/GenBank/DDBJ whole genome shotgun (WGS) entry which is preliminary data.</text>
</comment>
<keyword evidence="2" id="KW-1185">Reference proteome</keyword>